<gene>
    <name evidence="3" type="ORF">GSCOC_T00021387001</name>
</gene>
<dbReference type="Gramene" id="CDP06037">
    <property type="protein sequence ID" value="CDP06037"/>
    <property type="gene ID" value="GSCOC_T00021387001"/>
</dbReference>
<dbReference type="OrthoDB" id="1938112at2759"/>
<organism evidence="3 4">
    <name type="scientific">Coffea canephora</name>
    <name type="common">Robusta coffee</name>
    <dbReference type="NCBI Taxonomy" id="49390"/>
    <lineage>
        <taxon>Eukaryota</taxon>
        <taxon>Viridiplantae</taxon>
        <taxon>Streptophyta</taxon>
        <taxon>Embryophyta</taxon>
        <taxon>Tracheophyta</taxon>
        <taxon>Spermatophyta</taxon>
        <taxon>Magnoliopsida</taxon>
        <taxon>eudicotyledons</taxon>
        <taxon>Gunneridae</taxon>
        <taxon>Pentapetalae</taxon>
        <taxon>asterids</taxon>
        <taxon>lamiids</taxon>
        <taxon>Gentianales</taxon>
        <taxon>Rubiaceae</taxon>
        <taxon>Ixoroideae</taxon>
        <taxon>Gardenieae complex</taxon>
        <taxon>Bertiereae - Coffeeae clade</taxon>
        <taxon>Coffeeae</taxon>
        <taxon>Coffea</taxon>
    </lineage>
</organism>
<dbReference type="InterPro" id="IPR011009">
    <property type="entry name" value="Kinase-like_dom_sf"/>
</dbReference>
<accession>A0A068UCN6</accession>
<dbReference type="PANTHER" id="PTHR48006">
    <property type="entry name" value="LEUCINE-RICH REPEAT-CONTAINING PROTEIN DDB_G0281931-RELATED"/>
    <property type="match status" value="1"/>
</dbReference>
<reference evidence="4" key="1">
    <citation type="journal article" date="2014" name="Science">
        <title>The coffee genome provides insight into the convergent evolution of caffeine biosynthesis.</title>
        <authorList>
            <person name="Denoeud F."/>
            <person name="Carretero-Paulet L."/>
            <person name="Dereeper A."/>
            <person name="Droc G."/>
            <person name="Guyot R."/>
            <person name="Pietrella M."/>
            <person name="Zheng C."/>
            <person name="Alberti A."/>
            <person name="Anthony F."/>
            <person name="Aprea G."/>
            <person name="Aury J.M."/>
            <person name="Bento P."/>
            <person name="Bernard M."/>
            <person name="Bocs S."/>
            <person name="Campa C."/>
            <person name="Cenci A."/>
            <person name="Combes M.C."/>
            <person name="Crouzillat D."/>
            <person name="Da Silva C."/>
            <person name="Daddiego L."/>
            <person name="De Bellis F."/>
            <person name="Dussert S."/>
            <person name="Garsmeur O."/>
            <person name="Gayraud T."/>
            <person name="Guignon V."/>
            <person name="Jahn K."/>
            <person name="Jamilloux V."/>
            <person name="Joet T."/>
            <person name="Labadie K."/>
            <person name="Lan T."/>
            <person name="Leclercq J."/>
            <person name="Lepelley M."/>
            <person name="Leroy T."/>
            <person name="Li L.T."/>
            <person name="Librado P."/>
            <person name="Lopez L."/>
            <person name="Munoz A."/>
            <person name="Noel B."/>
            <person name="Pallavicini A."/>
            <person name="Perrotta G."/>
            <person name="Poncet V."/>
            <person name="Pot D."/>
            <person name="Priyono X."/>
            <person name="Rigoreau M."/>
            <person name="Rouard M."/>
            <person name="Rozas J."/>
            <person name="Tranchant-Dubreuil C."/>
            <person name="VanBuren R."/>
            <person name="Zhang Q."/>
            <person name="Andrade A.C."/>
            <person name="Argout X."/>
            <person name="Bertrand B."/>
            <person name="de Kochko A."/>
            <person name="Graziosi G."/>
            <person name="Henry R.J."/>
            <person name="Jayarama X."/>
            <person name="Ming R."/>
            <person name="Nagai C."/>
            <person name="Rounsley S."/>
            <person name="Sankoff D."/>
            <person name="Giuliano G."/>
            <person name="Albert V.A."/>
            <person name="Wincker P."/>
            <person name="Lashermes P."/>
        </authorList>
    </citation>
    <scope>NUCLEOTIDE SEQUENCE [LARGE SCALE GENOMIC DNA]</scope>
    <source>
        <strain evidence="4">cv. DH200-94</strain>
    </source>
</reference>
<keyword evidence="4" id="KW-1185">Reference proteome</keyword>
<evidence type="ECO:0000259" key="2">
    <source>
        <dbReference type="PROSITE" id="PS50011"/>
    </source>
</evidence>
<dbReference type="GO" id="GO:0005524">
    <property type="term" value="F:ATP binding"/>
    <property type="evidence" value="ECO:0007669"/>
    <property type="project" value="InterPro"/>
</dbReference>
<dbReference type="SUPFAM" id="SSF56112">
    <property type="entry name" value="Protein kinase-like (PK-like)"/>
    <property type="match status" value="1"/>
</dbReference>
<dbReference type="Gene3D" id="1.10.510.10">
    <property type="entry name" value="Transferase(Phosphotransferase) domain 1"/>
    <property type="match status" value="1"/>
</dbReference>
<dbReference type="EMBL" id="HG739103">
    <property type="protein sequence ID" value="CDP06037.1"/>
    <property type="molecule type" value="Genomic_DNA"/>
</dbReference>
<evidence type="ECO:0000313" key="4">
    <source>
        <dbReference type="Proteomes" id="UP000295252"/>
    </source>
</evidence>
<dbReference type="GO" id="GO:0016020">
    <property type="term" value="C:membrane"/>
    <property type="evidence" value="ECO:0007669"/>
    <property type="project" value="UniProtKB-SubCell"/>
</dbReference>
<dbReference type="InParanoid" id="A0A068UCN6"/>
<dbReference type="PhylomeDB" id="A0A068UCN6"/>
<dbReference type="STRING" id="49390.A0A068UCN6"/>
<dbReference type="InterPro" id="IPR000719">
    <property type="entry name" value="Prot_kinase_dom"/>
</dbReference>
<dbReference type="OMA" id="HEECRIK"/>
<dbReference type="Pfam" id="PF07714">
    <property type="entry name" value="PK_Tyr_Ser-Thr"/>
    <property type="match status" value="1"/>
</dbReference>
<evidence type="ECO:0000313" key="3">
    <source>
        <dbReference type="EMBL" id="CDP06037.1"/>
    </source>
</evidence>
<comment type="subcellular location">
    <subcellularLocation>
        <location evidence="1">Membrane</location>
        <topology evidence="1">Single-pass type I membrane protein</topology>
    </subcellularLocation>
</comment>
<proteinExistence type="predicted"/>
<dbReference type="AlphaFoldDB" id="A0A068UCN6"/>
<protein>
    <recommendedName>
        <fullName evidence="2">Protein kinase domain-containing protein</fullName>
    </recommendedName>
</protein>
<dbReference type="InterPro" id="IPR051824">
    <property type="entry name" value="LRR_Rcpt-Like_S/T_Kinase"/>
</dbReference>
<sequence length="192" mass="22194">MICMISCDLSSTMQIIMAVMGVALVRPYGCCIDLKHSLQYDISLSHSFPCCLTLLEAWHILMNNLRLKIAHRDIMATNVLLEKDLNAKISDFGLAKLMKSYDLYYKLFQQRLMAHEYAMKGYLTDKADVYRFGVVAQEIFIGKRTQTLDWFRYSMWQRDVLQERGNLLELVDPSLGSSYNTDEALRMLNLAL</sequence>
<dbReference type="GO" id="GO:0004672">
    <property type="term" value="F:protein kinase activity"/>
    <property type="evidence" value="ECO:0007669"/>
    <property type="project" value="InterPro"/>
</dbReference>
<dbReference type="Proteomes" id="UP000295252">
    <property type="component" value="Chromosome VII"/>
</dbReference>
<name>A0A068UCN6_COFCA</name>
<dbReference type="PANTHER" id="PTHR48006:SF60">
    <property type="entry name" value="PROTEIN KINASE DOMAIN-CONTAINING PROTEIN"/>
    <property type="match status" value="1"/>
</dbReference>
<feature type="domain" description="Protein kinase" evidence="2">
    <location>
        <begin position="1"/>
        <end position="192"/>
    </location>
</feature>
<evidence type="ECO:0000256" key="1">
    <source>
        <dbReference type="ARBA" id="ARBA00004479"/>
    </source>
</evidence>
<dbReference type="PROSITE" id="PS50011">
    <property type="entry name" value="PROTEIN_KINASE_DOM"/>
    <property type="match status" value="1"/>
</dbReference>
<dbReference type="InterPro" id="IPR001245">
    <property type="entry name" value="Ser-Thr/Tyr_kinase_cat_dom"/>
</dbReference>